<evidence type="ECO:0000313" key="2">
    <source>
        <dbReference type="Proteomes" id="UP000178632"/>
    </source>
</evidence>
<sequence length="97" mass="11424">MKIILFIDGRNFISKINSIFNSKKEIDFSTYNFSGLFDRALSDIKIDKKIFYIGKIIMHKETAEKSEKLIQKQRGLKNNLEKQGFKVVYGRRVRGFE</sequence>
<evidence type="ECO:0000313" key="1">
    <source>
        <dbReference type="EMBL" id="OGZ76681.1"/>
    </source>
</evidence>
<comment type="caution">
    <text evidence="1">The sequence shown here is derived from an EMBL/GenBank/DDBJ whole genome shotgun (WGS) entry which is preliminary data.</text>
</comment>
<reference evidence="1 2" key="1">
    <citation type="journal article" date="2016" name="Nat. Commun.">
        <title>Thousands of microbial genomes shed light on interconnected biogeochemical processes in an aquifer system.</title>
        <authorList>
            <person name="Anantharaman K."/>
            <person name="Brown C.T."/>
            <person name="Hug L.A."/>
            <person name="Sharon I."/>
            <person name="Castelle C.J."/>
            <person name="Probst A.J."/>
            <person name="Thomas B.C."/>
            <person name="Singh A."/>
            <person name="Wilkins M.J."/>
            <person name="Karaoz U."/>
            <person name="Brodie E.L."/>
            <person name="Williams K.H."/>
            <person name="Hubbard S.S."/>
            <person name="Banfield J.F."/>
        </authorList>
    </citation>
    <scope>NUCLEOTIDE SEQUENCE [LARGE SCALE GENOMIC DNA]</scope>
</reference>
<accession>A0A1G2IQG8</accession>
<dbReference type="EMBL" id="MHPE01000028">
    <property type="protein sequence ID" value="OGZ76681.1"/>
    <property type="molecule type" value="Genomic_DNA"/>
</dbReference>
<organism evidence="1 2">
    <name type="scientific">Candidatus Staskawiczbacteria bacterium RIFCSPLOWO2_12_FULL_37_15</name>
    <dbReference type="NCBI Taxonomy" id="1802218"/>
    <lineage>
        <taxon>Bacteria</taxon>
        <taxon>Candidatus Staskawicziibacteriota</taxon>
    </lineage>
</organism>
<proteinExistence type="predicted"/>
<protein>
    <recommendedName>
        <fullName evidence="3">NYN domain-containing protein</fullName>
    </recommendedName>
</protein>
<dbReference type="Proteomes" id="UP000178632">
    <property type="component" value="Unassembled WGS sequence"/>
</dbReference>
<gene>
    <name evidence="1" type="ORF">A3G45_00150</name>
</gene>
<evidence type="ECO:0008006" key="3">
    <source>
        <dbReference type="Google" id="ProtNLM"/>
    </source>
</evidence>
<name>A0A1G2IQG8_9BACT</name>
<dbReference type="AlphaFoldDB" id="A0A1G2IQG8"/>
<dbReference type="Gene3D" id="3.40.50.1010">
    <property type="entry name" value="5'-nuclease"/>
    <property type="match status" value="1"/>
</dbReference>